<proteinExistence type="predicted"/>
<evidence type="ECO:0000313" key="2">
    <source>
        <dbReference type="EMBL" id="BAU48299.1"/>
    </source>
</evidence>
<sequence length="151" mass="16369">MPTHSPLSAGAERERLVRAAADQLRSDGWLEVRASGCAGFRRPQALVVPVLQVPLQPDLCASHPRRRGPLLGVVATSRDIGEASLRRRCEALAAWAREHGGEFVVFVPAHDEARARAAVTARWHLDPMVLRALRSPPPPTPAPGAAQPRHL</sequence>
<gene>
    <name evidence="2" type="ORF">SVA_1745</name>
</gene>
<organism evidence="2 3">
    <name type="scientific">Sulfurifustis variabilis</name>
    <dbReference type="NCBI Taxonomy" id="1675686"/>
    <lineage>
        <taxon>Bacteria</taxon>
        <taxon>Pseudomonadati</taxon>
        <taxon>Pseudomonadota</taxon>
        <taxon>Gammaproteobacteria</taxon>
        <taxon>Acidiferrobacterales</taxon>
        <taxon>Acidiferrobacteraceae</taxon>
        <taxon>Sulfurifustis</taxon>
    </lineage>
</organism>
<dbReference type="RefSeq" id="WP_096460828.1">
    <property type="nucleotide sequence ID" value="NZ_AP014936.1"/>
</dbReference>
<accession>A0A1B4V459</accession>
<dbReference type="Proteomes" id="UP000218899">
    <property type="component" value="Chromosome"/>
</dbReference>
<keyword evidence="3" id="KW-1185">Reference proteome</keyword>
<evidence type="ECO:0000313" key="3">
    <source>
        <dbReference type="Proteomes" id="UP000218899"/>
    </source>
</evidence>
<protein>
    <submittedName>
        <fullName evidence="2">Uncharacterized protein</fullName>
    </submittedName>
</protein>
<name>A0A1B4V459_9GAMM</name>
<dbReference type="EMBL" id="AP014936">
    <property type="protein sequence ID" value="BAU48299.1"/>
    <property type="molecule type" value="Genomic_DNA"/>
</dbReference>
<dbReference type="KEGG" id="sva:SVA_1745"/>
<reference evidence="2 3" key="1">
    <citation type="submission" date="2015-08" db="EMBL/GenBank/DDBJ databases">
        <title>Complete genome sequence of Sulfurifustis variabilis.</title>
        <authorList>
            <person name="Miura A."/>
            <person name="Kojima H."/>
            <person name="Fukui M."/>
        </authorList>
    </citation>
    <scope>NUCLEOTIDE SEQUENCE [LARGE SCALE GENOMIC DNA]</scope>
    <source>
        <strain evidence="3">skN76</strain>
    </source>
</reference>
<feature type="region of interest" description="Disordered" evidence="1">
    <location>
        <begin position="132"/>
        <end position="151"/>
    </location>
</feature>
<evidence type="ECO:0000256" key="1">
    <source>
        <dbReference type="SAM" id="MobiDB-lite"/>
    </source>
</evidence>
<dbReference type="AlphaFoldDB" id="A0A1B4V459"/>